<dbReference type="PROSITE" id="PS51257">
    <property type="entry name" value="PROKAR_LIPOPROTEIN"/>
    <property type="match status" value="1"/>
</dbReference>
<dbReference type="Gene3D" id="2.60.120.260">
    <property type="entry name" value="Galactose-binding domain-like"/>
    <property type="match status" value="2"/>
</dbReference>
<dbReference type="PANTHER" id="PTHR10030:SF37">
    <property type="entry name" value="ALPHA-L-FUCOSIDASE-RELATED"/>
    <property type="match status" value="1"/>
</dbReference>
<dbReference type="InterPro" id="IPR017853">
    <property type="entry name" value="GH"/>
</dbReference>
<dbReference type="InterPro" id="IPR008979">
    <property type="entry name" value="Galactose-bd-like_sf"/>
</dbReference>
<dbReference type="FunFam" id="3.20.20.80:FF:000052">
    <property type="entry name" value="Putative alpha-L-fucosidase 1"/>
    <property type="match status" value="1"/>
</dbReference>
<dbReference type="GO" id="GO:0006004">
    <property type="term" value="P:fucose metabolic process"/>
    <property type="evidence" value="ECO:0007669"/>
    <property type="project" value="TreeGrafter"/>
</dbReference>
<accession>A0A9D9I6G9</accession>
<evidence type="ECO:0000256" key="6">
    <source>
        <dbReference type="SAM" id="SignalP"/>
    </source>
</evidence>
<dbReference type="PROSITE" id="PS50022">
    <property type="entry name" value="FA58C_3"/>
    <property type="match status" value="1"/>
</dbReference>
<evidence type="ECO:0000256" key="1">
    <source>
        <dbReference type="ARBA" id="ARBA00007951"/>
    </source>
</evidence>
<keyword evidence="4" id="KW-0378">Hydrolase</keyword>
<dbReference type="InterPro" id="IPR000421">
    <property type="entry name" value="FA58C"/>
</dbReference>
<evidence type="ECO:0000256" key="5">
    <source>
        <dbReference type="ARBA" id="ARBA00023295"/>
    </source>
</evidence>
<dbReference type="PANTHER" id="PTHR10030">
    <property type="entry name" value="ALPHA-L-FUCOSIDASE"/>
    <property type="match status" value="1"/>
</dbReference>
<evidence type="ECO:0000256" key="2">
    <source>
        <dbReference type="ARBA" id="ARBA00012662"/>
    </source>
</evidence>
<organism evidence="8 9">
    <name type="scientific">Candidatus Cryptobacteroides faecipullorum</name>
    <dbReference type="NCBI Taxonomy" id="2840764"/>
    <lineage>
        <taxon>Bacteria</taxon>
        <taxon>Pseudomonadati</taxon>
        <taxon>Bacteroidota</taxon>
        <taxon>Bacteroidia</taxon>
        <taxon>Bacteroidales</taxon>
        <taxon>Candidatus Cryptobacteroides</taxon>
    </lineage>
</organism>
<dbReference type="InterPro" id="IPR057739">
    <property type="entry name" value="Glyco_hydro_29_N"/>
</dbReference>
<gene>
    <name evidence="8" type="ORF">IAB99_02270</name>
</gene>
<dbReference type="SUPFAM" id="SSF51445">
    <property type="entry name" value="(Trans)glycosidases"/>
    <property type="match status" value="1"/>
</dbReference>
<reference evidence="8" key="1">
    <citation type="submission" date="2020-10" db="EMBL/GenBank/DDBJ databases">
        <authorList>
            <person name="Gilroy R."/>
        </authorList>
    </citation>
    <scope>NUCLEOTIDE SEQUENCE</scope>
    <source>
        <strain evidence="8">B1-15692</strain>
    </source>
</reference>
<reference evidence="8" key="2">
    <citation type="journal article" date="2021" name="PeerJ">
        <title>Extensive microbial diversity within the chicken gut microbiome revealed by metagenomics and culture.</title>
        <authorList>
            <person name="Gilroy R."/>
            <person name="Ravi A."/>
            <person name="Getino M."/>
            <person name="Pursley I."/>
            <person name="Horton D.L."/>
            <person name="Alikhan N.F."/>
            <person name="Baker D."/>
            <person name="Gharbi K."/>
            <person name="Hall N."/>
            <person name="Watson M."/>
            <person name="Adriaenssens E.M."/>
            <person name="Foster-Nyarko E."/>
            <person name="Jarju S."/>
            <person name="Secka A."/>
            <person name="Antonio M."/>
            <person name="Oren A."/>
            <person name="Chaudhuri R.R."/>
            <person name="La Ragione R."/>
            <person name="Hildebrand F."/>
            <person name="Pallen M.J."/>
        </authorList>
    </citation>
    <scope>NUCLEOTIDE SEQUENCE</scope>
    <source>
        <strain evidence="8">B1-15692</strain>
    </source>
</reference>
<sequence>MIKGFAKAFCLTACITAGAACGTEAPAPYGVLPSQAQIEWQKMETNMFCHFGPNTFTSAEWGTGQENADVFNPTEMDCRQWASIAKAAGMKGIIITAKHHDGFCLWPNPVSKHTVAQSSWKDGKGDVLKELSEACREYGLKFGVYISPWDRNDPAYGTDEYNDVFRKTLESALGSYGPVFEQWFDGACGEGPNGKRQVYDWNLYHETVYRLQPDAIIFSDTGPGCRWIGNEAGYAGKTCWSTLDTTGFAPGAAPARDTLNCGNVHGKAWIPGEADVSIRPGWFYKDSENDKVKSLSDLLGIYYASVGRNSLLLLNVPPDKRGLIYGTDSLRLMEFRSALDHIFSADMSDGAMAEASAVRGGSGRFSAANILDQDYDSYWCTDDDVTTASVTVSLDGEKTFNRIMLQEYIPLGQRIARFSVDIKDNEGNWTRAAEGTTIGYKRILLTDRITTDAVRINIEKSYACPLLNGFGLFLDDIMGETEGWDDAGSPGETMAADEVLSLDLGKVSQAKGFFYQPKKRGADGCIITYDLEVSRDGEQWTRVFAGKMFENIVNNPIRQNVEFGQNLSFRYMRLIPLTSSDEDSYGVSGFGILE</sequence>
<dbReference type="GO" id="GO:0004560">
    <property type="term" value="F:alpha-L-fucosidase activity"/>
    <property type="evidence" value="ECO:0007669"/>
    <property type="project" value="InterPro"/>
</dbReference>
<protein>
    <recommendedName>
        <fullName evidence="2">alpha-L-fucosidase</fullName>
        <ecNumber evidence="2">3.2.1.51</ecNumber>
    </recommendedName>
</protein>
<dbReference type="EMBL" id="JADIMH010000012">
    <property type="protein sequence ID" value="MBO8466575.1"/>
    <property type="molecule type" value="Genomic_DNA"/>
</dbReference>
<dbReference type="Proteomes" id="UP000823660">
    <property type="component" value="Unassembled WGS sequence"/>
</dbReference>
<dbReference type="InterPro" id="IPR000933">
    <property type="entry name" value="Glyco_hydro_29"/>
</dbReference>
<keyword evidence="3 6" id="KW-0732">Signal</keyword>
<dbReference type="Pfam" id="PF01120">
    <property type="entry name" value="Alpha_L_fucos"/>
    <property type="match status" value="1"/>
</dbReference>
<dbReference type="SMART" id="SM00812">
    <property type="entry name" value="Alpha_L_fucos"/>
    <property type="match status" value="1"/>
</dbReference>
<dbReference type="GO" id="GO:0016139">
    <property type="term" value="P:glycoside catabolic process"/>
    <property type="evidence" value="ECO:0007669"/>
    <property type="project" value="TreeGrafter"/>
</dbReference>
<dbReference type="SUPFAM" id="SSF49785">
    <property type="entry name" value="Galactose-binding domain-like"/>
    <property type="match status" value="2"/>
</dbReference>
<dbReference type="GO" id="GO:0005764">
    <property type="term" value="C:lysosome"/>
    <property type="evidence" value="ECO:0007669"/>
    <property type="project" value="TreeGrafter"/>
</dbReference>
<comment type="similarity">
    <text evidence="1">Belongs to the glycosyl hydrolase 29 family.</text>
</comment>
<keyword evidence="5" id="KW-0326">Glycosidase</keyword>
<dbReference type="Pfam" id="PF00754">
    <property type="entry name" value="F5_F8_type_C"/>
    <property type="match status" value="2"/>
</dbReference>
<evidence type="ECO:0000256" key="4">
    <source>
        <dbReference type="ARBA" id="ARBA00022801"/>
    </source>
</evidence>
<comment type="caution">
    <text evidence="8">The sequence shown here is derived from an EMBL/GenBank/DDBJ whole genome shotgun (WGS) entry which is preliminary data.</text>
</comment>
<dbReference type="EC" id="3.2.1.51" evidence="2"/>
<name>A0A9D9I6G9_9BACT</name>
<feature type="signal peptide" evidence="6">
    <location>
        <begin position="1"/>
        <end position="19"/>
    </location>
</feature>
<evidence type="ECO:0000256" key="3">
    <source>
        <dbReference type="ARBA" id="ARBA00022729"/>
    </source>
</evidence>
<dbReference type="AlphaFoldDB" id="A0A9D9I6G9"/>
<feature type="domain" description="F5/8 type C" evidence="7">
    <location>
        <begin position="484"/>
        <end position="594"/>
    </location>
</feature>
<feature type="chain" id="PRO_5039359124" description="alpha-L-fucosidase" evidence="6">
    <location>
        <begin position="20"/>
        <end position="594"/>
    </location>
</feature>
<evidence type="ECO:0000313" key="8">
    <source>
        <dbReference type="EMBL" id="MBO8466575.1"/>
    </source>
</evidence>
<evidence type="ECO:0000313" key="9">
    <source>
        <dbReference type="Proteomes" id="UP000823660"/>
    </source>
</evidence>
<proteinExistence type="inferred from homology"/>
<evidence type="ECO:0000259" key="7">
    <source>
        <dbReference type="PROSITE" id="PS50022"/>
    </source>
</evidence>
<dbReference type="Gene3D" id="3.20.20.80">
    <property type="entry name" value="Glycosidases"/>
    <property type="match status" value="1"/>
</dbReference>